<name>A0A2H5QFP9_CITUN</name>
<dbReference type="EMBL" id="BDQV01000354">
    <property type="protein sequence ID" value="GAY63459.1"/>
    <property type="molecule type" value="Genomic_DNA"/>
</dbReference>
<accession>A0A2H5QFP9</accession>
<evidence type="ECO:0000313" key="2">
    <source>
        <dbReference type="EMBL" id="GAY63459.1"/>
    </source>
</evidence>
<dbReference type="Proteomes" id="UP000236630">
    <property type="component" value="Unassembled WGS sequence"/>
</dbReference>
<gene>
    <name evidence="2" type="ORF">CUMW_225790</name>
</gene>
<comment type="caution">
    <text evidence="2">The sequence shown here is derived from an EMBL/GenBank/DDBJ whole genome shotgun (WGS) entry which is preliminary data.</text>
</comment>
<organism evidence="2 3">
    <name type="scientific">Citrus unshiu</name>
    <name type="common">Satsuma mandarin</name>
    <name type="synonym">Citrus nobilis var. unshiu</name>
    <dbReference type="NCBI Taxonomy" id="55188"/>
    <lineage>
        <taxon>Eukaryota</taxon>
        <taxon>Viridiplantae</taxon>
        <taxon>Streptophyta</taxon>
        <taxon>Embryophyta</taxon>
        <taxon>Tracheophyta</taxon>
        <taxon>Spermatophyta</taxon>
        <taxon>Magnoliopsida</taxon>
        <taxon>eudicotyledons</taxon>
        <taxon>Gunneridae</taxon>
        <taxon>Pentapetalae</taxon>
        <taxon>rosids</taxon>
        <taxon>malvids</taxon>
        <taxon>Sapindales</taxon>
        <taxon>Rutaceae</taxon>
        <taxon>Aurantioideae</taxon>
        <taxon>Citrus</taxon>
    </lineage>
</organism>
<feature type="compositionally biased region" description="Polar residues" evidence="1">
    <location>
        <begin position="24"/>
        <end position="40"/>
    </location>
</feature>
<feature type="region of interest" description="Disordered" evidence="1">
    <location>
        <begin position="1"/>
        <end position="60"/>
    </location>
</feature>
<reference evidence="2 3" key="1">
    <citation type="journal article" date="2017" name="Front. Genet.">
        <title>Draft sequencing of the heterozygous diploid genome of Satsuma (Citrus unshiu Marc.) using a hybrid assembly approach.</title>
        <authorList>
            <person name="Shimizu T."/>
            <person name="Tanizawa Y."/>
            <person name="Mochizuki T."/>
            <person name="Nagasaki H."/>
            <person name="Yoshioka T."/>
            <person name="Toyoda A."/>
            <person name="Fujiyama A."/>
            <person name="Kaminuma E."/>
            <person name="Nakamura Y."/>
        </authorList>
    </citation>
    <scope>NUCLEOTIDE SEQUENCE [LARGE SCALE GENOMIC DNA]</scope>
    <source>
        <strain evidence="3">cv. Miyagawa wase</strain>
    </source>
</reference>
<sequence>MPSFPTPRRITSAEWHEKSPGKTPYTNMCQLETSTDQRNVPTRDIYRPDNHHPKKGHTIS</sequence>
<proteinExistence type="predicted"/>
<evidence type="ECO:0000313" key="3">
    <source>
        <dbReference type="Proteomes" id="UP000236630"/>
    </source>
</evidence>
<evidence type="ECO:0000256" key="1">
    <source>
        <dbReference type="SAM" id="MobiDB-lite"/>
    </source>
</evidence>
<dbReference type="AlphaFoldDB" id="A0A2H5QFP9"/>
<keyword evidence="3" id="KW-1185">Reference proteome</keyword>
<protein>
    <submittedName>
        <fullName evidence="2">Uncharacterized protein</fullName>
    </submittedName>
</protein>